<keyword evidence="2" id="KW-0472">Membrane</keyword>
<feature type="compositionally biased region" description="Low complexity" evidence="1">
    <location>
        <begin position="496"/>
        <end position="505"/>
    </location>
</feature>
<feature type="compositionally biased region" description="Polar residues" evidence="1">
    <location>
        <begin position="506"/>
        <end position="518"/>
    </location>
</feature>
<dbReference type="SUPFAM" id="SSF48371">
    <property type="entry name" value="ARM repeat"/>
    <property type="match status" value="1"/>
</dbReference>
<dbReference type="Proteomes" id="UP001479436">
    <property type="component" value="Unassembled WGS sequence"/>
</dbReference>
<keyword evidence="2" id="KW-1133">Transmembrane helix</keyword>
<dbReference type="InterPro" id="IPR016024">
    <property type="entry name" value="ARM-type_fold"/>
</dbReference>
<protein>
    <submittedName>
        <fullName evidence="3">Plasma membrane localization protein</fullName>
    </submittedName>
</protein>
<comment type="caution">
    <text evidence="3">The sequence shown here is derived from an EMBL/GenBank/DDBJ whole genome shotgun (WGS) entry which is preliminary data.</text>
</comment>
<dbReference type="InterPro" id="IPR039786">
    <property type="entry name" value="EFR3"/>
</dbReference>
<evidence type="ECO:0000313" key="3">
    <source>
        <dbReference type="EMBL" id="KAK9759546.1"/>
    </source>
</evidence>
<dbReference type="PANTHER" id="PTHR47766:SF1">
    <property type="entry name" value="PROTEIN EFR3"/>
    <property type="match status" value="1"/>
</dbReference>
<dbReference type="EMBL" id="JASJQH010003677">
    <property type="protein sequence ID" value="KAK9759546.1"/>
    <property type="molecule type" value="Genomic_DNA"/>
</dbReference>
<proteinExistence type="predicted"/>
<evidence type="ECO:0000313" key="4">
    <source>
        <dbReference type="Proteomes" id="UP001479436"/>
    </source>
</evidence>
<sequence length="518" mass="58668">MEQRYRFMVVNEIIKRIDAECHTPKKHTLSKLLVSLLLNYTLIPGISVLELLGALIDYFSECLRSSTTDSTLTIEFTNIEDSLVNAIGALAKNIYYADQVTDIMSYILGKMKINDRRSEIDGVPASLFRVKMLQCLTAIVDNNRVASTTNSIVPRITFRVISLVLPFLKSESLDIRVACGKFLSACFENENTGTSHIPNRKLTINSRLVRRNSNPDMKFRGSVHKVLIDCVTGKSALPIDFAIVSAIFKQMLQRYVLDELVLTIPVMFKLQKYNETNENADFATRVFIDQLVGLYILRLGVQLNITEIIEHAEHVIEERQLANQWTPLFDIDEQKNFTCLNGMSMNDIYKDDDAKSNDYQLIPLSFQKILHILNHRVELKKRFTELEKRLTTDNSILTTEDSKKLISRTITSTSRVMHGLIPKFTFPTLHKSEKVNGIRKPVKFETLKEALKLSWDSTNEQEGDSSVKRSPSQTTDSRKSQKSSRSDMSLLLKTISSRASSASSSLVNTPCLSSASHP</sequence>
<gene>
    <name evidence="3" type="primary">EFR3_7</name>
    <name evidence="3" type="ORF">K7432_017358</name>
</gene>
<keyword evidence="4" id="KW-1185">Reference proteome</keyword>
<evidence type="ECO:0000256" key="1">
    <source>
        <dbReference type="SAM" id="MobiDB-lite"/>
    </source>
</evidence>
<evidence type="ECO:0000256" key="2">
    <source>
        <dbReference type="SAM" id="Phobius"/>
    </source>
</evidence>
<feature type="transmembrane region" description="Helical" evidence="2">
    <location>
        <begin position="32"/>
        <end position="56"/>
    </location>
</feature>
<dbReference type="PANTHER" id="PTHR47766">
    <property type="entry name" value="PROTEIN EFR3"/>
    <property type="match status" value="1"/>
</dbReference>
<reference evidence="3 4" key="1">
    <citation type="submission" date="2023-04" db="EMBL/GenBank/DDBJ databases">
        <title>Genome of Basidiobolus ranarum AG-B5.</title>
        <authorList>
            <person name="Stajich J.E."/>
            <person name="Carter-House D."/>
            <person name="Gryganskyi A."/>
        </authorList>
    </citation>
    <scope>NUCLEOTIDE SEQUENCE [LARGE SCALE GENOMIC DNA]</scope>
    <source>
        <strain evidence="3 4">AG-B5</strain>
    </source>
</reference>
<accession>A0ABR2WDG1</accession>
<keyword evidence="2" id="KW-0812">Transmembrane</keyword>
<feature type="region of interest" description="Disordered" evidence="1">
    <location>
        <begin position="455"/>
        <end position="518"/>
    </location>
</feature>
<name>A0ABR2WDG1_9FUNG</name>
<organism evidence="3 4">
    <name type="scientific">Basidiobolus ranarum</name>
    <dbReference type="NCBI Taxonomy" id="34480"/>
    <lineage>
        <taxon>Eukaryota</taxon>
        <taxon>Fungi</taxon>
        <taxon>Fungi incertae sedis</taxon>
        <taxon>Zoopagomycota</taxon>
        <taxon>Entomophthoromycotina</taxon>
        <taxon>Basidiobolomycetes</taxon>
        <taxon>Basidiobolales</taxon>
        <taxon>Basidiobolaceae</taxon>
        <taxon>Basidiobolus</taxon>
    </lineage>
</organism>